<evidence type="ECO:0000313" key="13">
    <source>
        <dbReference type="EMBL" id="ADP88999.1"/>
    </source>
</evidence>
<evidence type="ECO:0000256" key="5">
    <source>
        <dbReference type="ARBA" id="ARBA00022729"/>
    </source>
</evidence>
<keyword evidence="8" id="KW-0865">Zymogen</keyword>
<dbReference type="InterPro" id="IPR043504">
    <property type="entry name" value="Peptidase_S1_PA_chymotrypsin"/>
</dbReference>
<dbReference type="GO" id="GO:0006508">
    <property type="term" value="P:proteolysis"/>
    <property type="evidence" value="ECO:0007669"/>
    <property type="project" value="UniProtKB-KW"/>
</dbReference>
<dbReference type="Pfam" id="PF00089">
    <property type="entry name" value="Trypsin"/>
    <property type="match status" value="1"/>
</dbReference>
<keyword evidence="9" id="KW-1015">Disulfide bond</keyword>
<keyword evidence="7 10" id="KW-0720">Serine protease</keyword>
<dbReference type="InterPro" id="IPR009003">
    <property type="entry name" value="Peptidase_S1_PA"/>
</dbReference>
<dbReference type="SUPFAM" id="SSF50494">
    <property type="entry name" value="Trypsin-like serine proteases"/>
    <property type="match status" value="1"/>
</dbReference>
<dbReference type="Gene3D" id="2.40.10.10">
    <property type="entry name" value="Trypsin-like serine proteases"/>
    <property type="match status" value="1"/>
</dbReference>
<dbReference type="PANTHER" id="PTHR24276:SF91">
    <property type="entry name" value="AT26814P-RELATED"/>
    <property type="match status" value="1"/>
</dbReference>
<dbReference type="AlphaFoldDB" id="E5LCR8"/>
<dbReference type="PANTHER" id="PTHR24276">
    <property type="entry name" value="POLYSERASE-RELATED"/>
    <property type="match status" value="1"/>
</dbReference>
<comment type="subcellular location">
    <subcellularLocation>
        <location evidence="1">Secreted</location>
    </subcellularLocation>
</comment>
<dbReference type="GO" id="GO:0004252">
    <property type="term" value="F:serine-type endopeptidase activity"/>
    <property type="evidence" value="ECO:0007669"/>
    <property type="project" value="InterPro"/>
</dbReference>
<dbReference type="CDD" id="cd00190">
    <property type="entry name" value="Tryp_SPc"/>
    <property type="match status" value="1"/>
</dbReference>
<evidence type="ECO:0000256" key="9">
    <source>
        <dbReference type="ARBA" id="ARBA00023157"/>
    </source>
</evidence>
<dbReference type="EMBL" id="HQ424575">
    <property type="protein sequence ID" value="ADP88999.1"/>
    <property type="molecule type" value="mRNA"/>
</dbReference>
<dbReference type="SMART" id="SM00020">
    <property type="entry name" value="Tryp_SPc"/>
    <property type="match status" value="1"/>
</dbReference>
<reference evidence="13" key="1">
    <citation type="journal article" date="2011" name="BMB Rep.">
        <title>Characterization of the molecular features and expression patterns of two serine proteases in Hermetia illucens (Diptera: Stratiomyidae) larvae.</title>
        <authorList>
            <person name="Kim W."/>
            <person name="Bae S."/>
            <person name="Kim A."/>
            <person name="Park K."/>
            <person name="Lee S."/>
            <person name="Choi Y."/>
            <person name="Han S."/>
            <person name="Park Y."/>
            <person name="Koh Y."/>
        </authorList>
    </citation>
    <scope>NUCLEOTIDE SEQUENCE</scope>
</reference>
<evidence type="ECO:0000259" key="12">
    <source>
        <dbReference type="PROSITE" id="PS50240"/>
    </source>
</evidence>
<dbReference type="InterPro" id="IPR018114">
    <property type="entry name" value="TRYPSIN_HIS"/>
</dbReference>
<evidence type="ECO:0000256" key="6">
    <source>
        <dbReference type="ARBA" id="ARBA00022801"/>
    </source>
</evidence>
<dbReference type="InterPro" id="IPR001314">
    <property type="entry name" value="Peptidase_S1A"/>
</dbReference>
<dbReference type="InterPro" id="IPR033116">
    <property type="entry name" value="TRYPSIN_SER"/>
</dbReference>
<accession>E5LCR8</accession>
<organism evidence="13">
    <name type="scientific">Hermetia illucens</name>
    <name type="common">Black soldier fly</name>
    <dbReference type="NCBI Taxonomy" id="343691"/>
    <lineage>
        <taxon>Eukaryota</taxon>
        <taxon>Metazoa</taxon>
        <taxon>Ecdysozoa</taxon>
        <taxon>Arthropoda</taxon>
        <taxon>Hexapoda</taxon>
        <taxon>Insecta</taxon>
        <taxon>Pterygota</taxon>
        <taxon>Neoptera</taxon>
        <taxon>Endopterygota</taxon>
        <taxon>Diptera</taxon>
        <taxon>Brachycera</taxon>
        <taxon>Stratiomyomorpha</taxon>
        <taxon>Stratiomyidae</taxon>
        <taxon>Hermetiinae</taxon>
        <taxon>Hermetia</taxon>
    </lineage>
</organism>
<dbReference type="FunFam" id="2.40.10.10:FF:000077">
    <property type="entry name" value="Predicted protein"/>
    <property type="match status" value="1"/>
</dbReference>
<keyword evidence="5 11" id="KW-0732">Signal</keyword>
<evidence type="ECO:0000256" key="2">
    <source>
        <dbReference type="ARBA" id="ARBA00007664"/>
    </source>
</evidence>
<name>E5LCR8_HERIL</name>
<keyword evidence="4 10" id="KW-0645">Protease</keyword>
<keyword evidence="6 10" id="KW-0378">Hydrolase</keyword>
<dbReference type="InterPro" id="IPR050430">
    <property type="entry name" value="Peptidase_S1"/>
</dbReference>
<dbReference type="PROSITE" id="PS00134">
    <property type="entry name" value="TRYPSIN_HIS"/>
    <property type="match status" value="1"/>
</dbReference>
<evidence type="ECO:0000256" key="7">
    <source>
        <dbReference type="ARBA" id="ARBA00022825"/>
    </source>
</evidence>
<evidence type="ECO:0000256" key="3">
    <source>
        <dbReference type="ARBA" id="ARBA00022525"/>
    </source>
</evidence>
<dbReference type="OrthoDB" id="10059102at2759"/>
<dbReference type="SMR" id="E5LCR8"/>
<dbReference type="MEROPS" id="S01.110"/>
<protein>
    <submittedName>
        <fullName evidence="13">Trypsin-like protease</fullName>
    </submittedName>
</protein>
<evidence type="ECO:0000256" key="11">
    <source>
        <dbReference type="SAM" id="SignalP"/>
    </source>
</evidence>
<dbReference type="InterPro" id="IPR001254">
    <property type="entry name" value="Trypsin_dom"/>
</dbReference>
<evidence type="ECO:0000256" key="8">
    <source>
        <dbReference type="ARBA" id="ARBA00023145"/>
    </source>
</evidence>
<feature type="signal peptide" evidence="11">
    <location>
        <begin position="1"/>
        <end position="16"/>
    </location>
</feature>
<comment type="similarity">
    <text evidence="2">Belongs to the peptidase S1 family.</text>
</comment>
<dbReference type="PRINTS" id="PR00722">
    <property type="entry name" value="CHYMOTRYPSIN"/>
</dbReference>
<keyword evidence="3" id="KW-0964">Secreted</keyword>
<evidence type="ECO:0000256" key="10">
    <source>
        <dbReference type="RuleBase" id="RU363034"/>
    </source>
</evidence>
<evidence type="ECO:0000256" key="4">
    <source>
        <dbReference type="ARBA" id="ARBA00022670"/>
    </source>
</evidence>
<proteinExistence type="evidence at transcript level"/>
<feature type="domain" description="Peptidase S1" evidence="12">
    <location>
        <begin position="26"/>
        <end position="247"/>
    </location>
</feature>
<dbReference type="PROSITE" id="PS50240">
    <property type="entry name" value="TRYPSIN_DOM"/>
    <property type="match status" value="1"/>
</dbReference>
<dbReference type="GO" id="GO:0005576">
    <property type="term" value="C:extracellular region"/>
    <property type="evidence" value="ECO:0007669"/>
    <property type="project" value="UniProtKB-SubCell"/>
</dbReference>
<sequence>MFRFVVLTALLALAAADVVPLLDGRIVGGKATTIESYPHQISLRRSGSHICGGSLYKANVVVTAAHCVQGTSASVLTVVAGTSSRTSGGTSIKVSQVKVHPSYSSSKINNDVAVLILASSFSLSSSIQLIALASSAPAVGSAVEVTGWGATKEGGASASTLQVVSVNVVSNADCAKAYGSSAITTAMLCAGVDAGGKDACQGDSGGPLIQAGKLVGIVSWGSGCARKGYPGVYSNVAALKSWVEANA</sequence>
<evidence type="ECO:0000256" key="1">
    <source>
        <dbReference type="ARBA" id="ARBA00004613"/>
    </source>
</evidence>
<feature type="chain" id="PRO_5003197453" evidence="11">
    <location>
        <begin position="17"/>
        <end position="247"/>
    </location>
</feature>
<dbReference type="PROSITE" id="PS00135">
    <property type="entry name" value="TRYPSIN_SER"/>
    <property type="match status" value="1"/>
</dbReference>